<comment type="caution">
    <text evidence="2">The sequence shown here is derived from an EMBL/GenBank/DDBJ whole genome shotgun (WGS) entry which is preliminary data.</text>
</comment>
<protein>
    <submittedName>
        <fullName evidence="2">Uncharacterized protein</fullName>
    </submittedName>
</protein>
<feature type="region of interest" description="Disordered" evidence="1">
    <location>
        <begin position="45"/>
        <end position="65"/>
    </location>
</feature>
<dbReference type="AlphaFoldDB" id="A0A6L3SSR1"/>
<dbReference type="EMBL" id="VZZK01000029">
    <property type="protein sequence ID" value="KAB1076597.1"/>
    <property type="molecule type" value="Genomic_DNA"/>
</dbReference>
<gene>
    <name evidence="2" type="ORF">F6X53_22860</name>
</gene>
<name>A0A6L3SSR1_9HYPH</name>
<evidence type="ECO:0000256" key="1">
    <source>
        <dbReference type="SAM" id="MobiDB-lite"/>
    </source>
</evidence>
<keyword evidence="3" id="KW-1185">Reference proteome</keyword>
<evidence type="ECO:0000313" key="3">
    <source>
        <dbReference type="Proteomes" id="UP000474159"/>
    </source>
</evidence>
<reference evidence="2 3" key="1">
    <citation type="submission" date="2019-09" db="EMBL/GenBank/DDBJ databases">
        <title>YIM 48816 draft genome.</title>
        <authorList>
            <person name="Jiang L."/>
        </authorList>
    </citation>
    <scope>NUCLEOTIDE SEQUENCE [LARGE SCALE GENOMIC DNA]</scope>
    <source>
        <strain evidence="2 3">YIM 48816</strain>
    </source>
</reference>
<sequence length="65" mass="6879">MLRQVWRVATATLAIGALVAAALYSADLADRRGVNPFALRTTDPVATGSIGPKPHPRPSWLGIRG</sequence>
<evidence type="ECO:0000313" key="2">
    <source>
        <dbReference type="EMBL" id="KAB1076597.1"/>
    </source>
</evidence>
<accession>A0A6L3SSR1</accession>
<proteinExistence type="predicted"/>
<organism evidence="2 3">
    <name type="scientific">Methylobacterium soli</name>
    <dbReference type="NCBI Taxonomy" id="553447"/>
    <lineage>
        <taxon>Bacteria</taxon>
        <taxon>Pseudomonadati</taxon>
        <taxon>Pseudomonadota</taxon>
        <taxon>Alphaproteobacteria</taxon>
        <taxon>Hyphomicrobiales</taxon>
        <taxon>Methylobacteriaceae</taxon>
        <taxon>Methylobacterium</taxon>
    </lineage>
</organism>
<dbReference type="Proteomes" id="UP000474159">
    <property type="component" value="Unassembled WGS sequence"/>
</dbReference>